<name>Q7NDL5_GLOVI</name>
<dbReference type="Proteomes" id="UP000000557">
    <property type="component" value="Chromosome"/>
</dbReference>
<gene>
    <name evidence="2" type="ordered locus">gll4220</name>
</gene>
<sequence>MITNRQQYENTLYWISQFEKALEELPEKAAHSGLLRPAVEAQAGAYRCQIEDLRRQMQEYDRLQRAPGFALESPSLGELPHRRLKPTRRRTTSVSRVPHRQRIGRHTVYYIRLLCRYRPERSS</sequence>
<dbReference type="RefSeq" id="WP_011144204.1">
    <property type="nucleotide sequence ID" value="NC_005125.1"/>
</dbReference>
<dbReference type="STRING" id="251221.gene:10761739"/>
<feature type="compositionally biased region" description="Basic residues" evidence="1">
    <location>
        <begin position="82"/>
        <end position="98"/>
    </location>
</feature>
<dbReference type="HOGENOM" id="CLU_2011997_0_0_3"/>
<proteinExistence type="predicted"/>
<evidence type="ECO:0000256" key="1">
    <source>
        <dbReference type="SAM" id="MobiDB-lite"/>
    </source>
</evidence>
<accession>Q7NDL5</accession>
<dbReference type="InParanoid" id="Q7NDL5"/>
<dbReference type="KEGG" id="gvi:gll4220"/>
<reference evidence="2 3" key="1">
    <citation type="journal article" date="2003" name="DNA Res.">
        <title>Complete genome structure of Gloeobacter violaceus PCC 7421, a cyanobacterium that lacks thylakoids.</title>
        <authorList>
            <person name="Nakamura Y."/>
            <person name="Kaneko T."/>
            <person name="Sato S."/>
            <person name="Mimuro M."/>
            <person name="Miyashita H."/>
            <person name="Tsuchiya T."/>
            <person name="Sasamoto S."/>
            <person name="Watanabe A."/>
            <person name="Kawashima K."/>
            <person name="Kishida Y."/>
            <person name="Kiyokawa C."/>
            <person name="Kohara M."/>
            <person name="Matsumoto M."/>
            <person name="Matsuno A."/>
            <person name="Nakazaki N."/>
            <person name="Shimpo S."/>
            <person name="Takeuchi C."/>
            <person name="Yamada M."/>
            <person name="Tabata S."/>
        </authorList>
    </citation>
    <scope>NUCLEOTIDE SEQUENCE [LARGE SCALE GENOMIC DNA]</scope>
    <source>
        <strain evidence="3">ATCC 29082 / PCC 7421</strain>
    </source>
</reference>
<feature type="region of interest" description="Disordered" evidence="1">
    <location>
        <begin position="71"/>
        <end position="98"/>
    </location>
</feature>
<dbReference type="EMBL" id="BA000045">
    <property type="protein sequence ID" value="BAC92161.1"/>
    <property type="molecule type" value="Genomic_DNA"/>
</dbReference>
<dbReference type="AlphaFoldDB" id="Q7NDL5"/>
<dbReference type="EnsemblBacteria" id="BAC92161">
    <property type="protein sequence ID" value="BAC92161"/>
    <property type="gene ID" value="BAC92161"/>
</dbReference>
<evidence type="ECO:0000313" key="3">
    <source>
        <dbReference type="Proteomes" id="UP000000557"/>
    </source>
</evidence>
<protein>
    <submittedName>
        <fullName evidence="2">Gll4220 protein</fullName>
    </submittedName>
</protein>
<organism evidence="2 3">
    <name type="scientific">Gloeobacter violaceus (strain ATCC 29082 / PCC 7421)</name>
    <dbReference type="NCBI Taxonomy" id="251221"/>
    <lineage>
        <taxon>Bacteria</taxon>
        <taxon>Bacillati</taxon>
        <taxon>Cyanobacteriota</taxon>
        <taxon>Cyanophyceae</taxon>
        <taxon>Gloeobacterales</taxon>
        <taxon>Gloeobacteraceae</taxon>
        <taxon>Gloeobacter</taxon>
    </lineage>
</organism>
<evidence type="ECO:0000313" key="2">
    <source>
        <dbReference type="EMBL" id="BAC92161.1"/>
    </source>
</evidence>
<keyword evidence="3" id="KW-1185">Reference proteome</keyword>
<reference evidence="2 3" key="2">
    <citation type="journal article" date="2003" name="DNA Res.">
        <title>Complete genome structure of Gloeobacter violaceus PCC 7421, a cyanobacterium that lacks thylakoids (supplement).</title>
        <authorList>
            <person name="Nakamura Y."/>
            <person name="Kaneko T."/>
            <person name="Sato S."/>
            <person name="Mimuro M."/>
            <person name="Miyashita H."/>
            <person name="Tsuchiya T."/>
            <person name="Sasamoto S."/>
            <person name="Watanabe A."/>
            <person name="Kawashima K."/>
            <person name="Kishida Y."/>
            <person name="Kiyokawa C."/>
            <person name="Kohara M."/>
            <person name="Matsumoto M."/>
            <person name="Matsuno A."/>
            <person name="Nakazaki N."/>
            <person name="Shimpo S."/>
            <person name="Takeuchi C."/>
            <person name="Yamada M."/>
            <person name="Tabata S."/>
        </authorList>
    </citation>
    <scope>NUCLEOTIDE SEQUENCE [LARGE SCALE GENOMIC DNA]</scope>
    <source>
        <strain evidence="3">ATCC 29082 / PCC 7421</strain>
    </source>
</reference>